<dbReference type="PANTHER" id="PTHR10492">
    <property type="match status" value="1"/>
</dbReference>
<name>A0A0L8GVN7_OCTBM</name>
<accession>A0A0L8GVN7</accession>
<dbReference type="Pfam" id="PF21530">
    <property type="entry name" value="Pif1_2B_dom"/>
    <property type="match status" value="1"/>
</dbReference>
<dbReference type="STRING" id="37653.A0A0L8GVN7"/>
<dbReference type="InterPro" id="IPR049163">
    <property type="entry name" value="Pif1-like_2B_dom"/>
</dbReference>
<organism evidence="2">
    <name type="scientific">Octopus bimaculoides</name>
    <name type="common">California two-spotted octopus</name>
    <dbReference type="NCBI Taxonomy" id="37653"/>
    <lineage>
        <taxon>Eukaryota</taxon>
        <taxon>Metazoa</taxon>
        <taxon>Spiralia</taxon>
        <taxon>Lophotrochozoa</taxon>
        <taxon>Mollusca</taxon>
        <taxon>Cephalopoda</taxon>
        <taxon>Coleoidea</taxon>
        <taxon>Octopodiformes</taxon>
        <taxon>Octopoda</taxon>
        <taxon>Incirrata</taxon>
        <taxon>Octopodidae</taxon>
        <taxon>Octopus</taxon>
    </lineage>
</organism>
<dbReference type="AlphaFoldDB" id="A0A0L8GVN7"/>
<dbReference type="OrthoDB" id="6265497at2759"/>
<protein>
    <recommendedName>
        <fullName evidence="1">DNA helicase Pif1-like 2B domain-containing protein</fullName>
    </recommendedName>
</protein>
<dbReference type="PANTHER" id="PTHR10492:SF57">
    <property type="entry name" value="ATP-DEPENDENT DNA HELICASE"/>
    <property type="match status" value="1"/>
</dbReference>
<evidence type="ECO:0000259" key="1">
    <source>
        <dbReference type="Pfam" id="PF21530"/>
    </source>
</evidence>
<dbReference type="EMBL" id="KQ420239">
    <property type="protein sequence ID" value="KOF80899.1"/>
    <property type="molecule type" value="Genomic_DNA"/>
</dbReference>
<evidence type="ECO:0000313" key="2">
    <source>
        <dbReference type="EMBL" id="KOF80899.1"/>
    </source>
</evidence>
<feature type="domain" description="DNA helicase Pif1-like 2B" evidence="1">
    <location>
        <begin position="85"/>
        <end position="131"/>
    </location>
</feature>
<sequence length="135" mass="15214">MADKLSVLQDIPLHTVDVPNFSWYQTSLVPEMFNNCTPVEMGKRVILSSKTSDCLAINEEALQMYLRTDSVSCNKEEEFQNYPLEFINSLTPSSMPPYRLNFKVGALVILLRNLSISQGLCNGTRMNVQGFMNIG</sequence>
<reference evidence="2" key="1">
    <citation type="submission" date="2015-07" db="EMBL/GenBank/DDBJ databases">
        <title>MeaNS - Measles Nucleotide Surveillance Program.</title>
        <authorList>
            <person name="Tran T."/>
            <person name="Druce J."/>
        </authorList>
    </citation>
    <scope>NUCLEOTIDE SEQUENCE</scope>
    <source>
        <strain evidence="2">UCB-OBI-ISO-001</strain>
        <tissue evidence="2">Gonad</tissue>
    </source>
</reference>
<gene>
    <name evidence="2" type="ORF">OCBIM_22027257mg</name>
</gene>
<proteinExistence type="predicted"/>